<dbReference type="AlphaFoldDB" id="A0A915IVI6"/>
<organism evidence="1 2">
    <name type="scientific">Romanomermis culicivorax</name>
    <name type="common">Nematode worm</name>
    <dbReference type="NCBI Taxonomy" id="13658"/>
    <lineage>
        <taxon>Eukaryota</taxon>
        <taxon>Metazoa</taxon>
        <taxon>Ecdysozoa</taxon>
        <taxon>Nematoda</taxon>
        <taxon>Enoplea</taxon>
        <taxon>Dorylaimia</taxon>
        <taxon>Mermithida</taxon>
        <taxon>Mermithoidea</taxon>
        <taxon>Mermithidae</taxon>
        <taxon>Romanomermis</taxon>
    </lineage>
</organism>
<name>A0A915IVI6_ROMCU</name>
<proteinExistence type="predicted"/>
<sequence length="90" mass="9413">MVCHGWLASLGRGTGICAAPYPLTSRGACGLAPHNVSHITLILVVNILIKLLKGLEETAQFARNWAAPYPLTFRGPCGCAQTSQGGVPVV</sequence>
<evidence type="ECO:0000313" key="2">
    <source>
        <dbReference type="WBParaSite" id="nRc.2.0.1.t18214-RA"/>
    </source>
</evidence>
<reference evidence="2" key="1">
    <citation type="submission" date="2022-11" db="UniProtKB">
        <authorList>
            <consortium name="WormBaseParasite"/>
        </authorList>
    </citation>
    <scope>IDENTIFICATION</scope>
</reference>
<evidence type="ECO:0000313" key="1">
    <source>
        <dbReference type="Proteomes" id="UP000887565"/>
    </source>
</evidence>
<keyword evidence="1" id="KW-1185">Reference proteome</keyword>
<accession>A0A915IVI6</accession>
<dbReference type="Proteomes" id="UP000887565">
    <property type="component" value="Unplaced"/>
</dbReference>
<protein>
    <submittedName>
        <fullName evidence="2">Uncharacterized protein</fullName>
    </submittedName>
</protein>
<dbReference type="WBParaSite" id="nRc.2.0.1.t18214-RA">
    <property type="protein sequence ID" value="nRc.2.0.1.t18214-RA"/>
    <property type="gene ID" value="nRc.2.0.1.g18214"/>
</dbReference>